<reference evidence="1" key="1">
    <citation type="submission" date="2022-11" db="EMBL/GenBank/DDBJ databases">
        <title>Genome Sequence of Boeremia exigua.</title>
        <authorList>
            <person name="Buettner E."/>
        </authorList>
    </citation>
    <scope>NUCLEOTIDE SEQUENCE</scope>
    <source>
        <strain evidence="1">CU02</strain>
    </source>
</reference>
<accession>A0ACC2IHQ4</accession>
<evidence type="ECO:0000313" key="1">
    <source>
        <dbReference type="EMBL" id="KAJ8114738.1"/>
    </source>
</evidence>
<gene>
    <name evidence="1" type="ORF">OPT61_g3446</name>
</gene>
<keyword evidence="2" id="KW-1185">Reference proteome</keyword>
<name>A0ACC2IHQ4_9PLEO</name>
<comment type="caution">
    <text evidence="1">The sequence shown here is derived from an EMBL/GenBank/DDBJ whole genome shotgun (WGS) entry which is preliminary data.</text>
</comment>
<sequence length="648" mass="70750">MEDPAAPIPQKRPHDEDTEMQPSTPIKAISSQASTPLSVLSNVQTPSPMQPTATATAANSTATVQSTPGASGASSTQQPAKKKRRVVTQQEKDDAAREKEAKAKARADKAAQKEAEAKLKADEKAQKAAQKEADSKAKAGEKAKKEAEKREKEEEKAKRERSQMKLNAFFMKPKVTASSAEPSVVDSNPDSTTPPVPLPLENSAGAVTDAIPPSPQKLIQKNALSDYERCFLPFSLPSHAILAPANAYMEDAEKLSAARQRLDRLSRDDRAGLEPLTVSTLKVLLPKCGPRGLKTATIKDVVKRIHGSPERPIDLTEDGEADRQPPLETLKTIPMKYIHFGEDVRPPYYGTYTKAYPDATGRRLARNAVSRVRQDTNYDYDSEAEWEEPEEGEDLDSEGEDDLEEEGDDDMDGFLDDEEDPQLKRRMLSGDLLPVSTGLCWENVKGVSVLNDGSGAISTELKEFKMEFLLDPCPRSIDPFSTSYWASSEHTATPSAATAQKNSSNGLMNPPSRVPLTHRTMNGLLNTLNSNSTPATASKPAVPKKMVPADQLPAFKAEIQGKDLTKIGMIEALKKAFPKLPKAAITHTLSTVAARVGPTEKEKRWADSIVAVLLVFRISGYRLSEHSEERMALDSVQTENMSILDEQG</sequence>
<dbReference type="Proteomes" id="UP001153331">
    <property type="component" value="Unassembled WGS sequence"/>
</dbReference>
<dbReference type="EMBL" id="JAPHNI010000177">
    <property type="protein sequence ID" value="KAJ8114738.1"/>
    <property type="molecule type" value="Genomic_DNA"/>
</dbReference>
<proteinExistence type="predicted"/>
<evidence type="ECO:0000313" key="2">
    <source>
        <dbReference type="Proteomes" id="UP001153331"/>
    </source>
</evidence>
<protein>
    <submittedName>
        <fullName evidence="1">Uncharacterized protein</fullName>
    </submittedName>
</protein>
<organism evidence="1 2">
    <name type="scientific">Boeremia exigua</name>
    <dbReference type="NCBI Taxonomy" id="749465"/>
    <lineage>
        <taxon>Eukaryota</taxon>
        <taxon>Fungi</taxon>
        <taxon>Dikarya</taxon>
        <taxon>Ascomycota</taxon>
        <taxon>Pezizomycotina</taxon>
        <taxon>Dothideomycetes</taxon>
        <taxon>Pleosporomycetidae</taxon>
        <taxon>Pleosporales</taxon>
        <taxon>Pleosporineae</taxon>
        <taxon>Didymellaceae</taxon>
        <taxon>Boeremia</taxon>
    </lineage>
</organism>